<name>A0ABS8YV03_9RHOB</name>
<dbReference type="RefSeq" id="WP_233676663.1">
    <property type="nucleotide sequence ID" value="NZ_JAJUOS010000006.1"/>
</dbReference>
<dbReference type="InterPro" id="IPR023393">
    <property type="entry name" value="START-like_dom_sf"/>
</dbReference>
<dbReference type="SUPFAM" id="SSF55961">
    <property type="entry name" value="Bet v1-like"/>
    <property type="match status" value="1"/>
</dbReference>
<organism evidence="1 2">
    <name type="scientific">Rhodobacter flavimaris</name>
    <dbReference type="NCBI Taxonomy" id="2907145"/>
    <lineage>
        <taxon>Bacteria</taxon>
        <taxon>Pseudomonadati</taxon>
        <taxon>Pseudomonadota</taxon>
        <taxon>Alphaproteobacteria</taxon>
        <taxon>Rhodobacterales</taxon>
        <taxon>Rhodobacter group</taxon>
        <taxon>Rhodobacter</taxon>
    </lineage>
</organism>
<protein>
    <recommendedName>
        <fullName evidence="3">SRPBCC family protein</fullName>
    </recommendedName>
</protein>
<proteinExistence type="predicted"/>
<dbReference type="Proteomes" id="UP001521181">
    <property type="component" value="Unassembled WGS sequence"/>
</dbReference>
<sequence>MRLSTREDINATPDHIFDHLANFTVFRGEALRRGVSMRRTDALSEPAAGMSWQIDFDYRGKARQVTADIQRFNRPEALDYRGLSGSYEVLLELRLMALARARTRLIVGLEVKPRTLGARLVVQSARLGRAGLEKKLADRVRGFARRIERGPQD</sequence>
<accession>A0ABS8YV03</accession>
<evidence type="ECO:0000313" key="2">
    <source>
        <dbReference type="Proteomes" id="UP001521181"/>
    </source>
</evidence>
<evidence type="ECO:0008006" key="3">
    <source>
        <dbReference type="Google" id="ProtNLM"/>
    </source>
</evidence>
<gene>
    <name evidence="1" type="ORF">LZA78_09335</name>
</gene>
<evidence type="ECO:0000313" key="1">
    <source>
        <dbReference type="EMBL" id="MCE5973681.1"/>
    </source>
</evidence>
<reference evidence="1 2" key="1">
    <citation type="submission" date="2021-12" db="EMBL/GenBank/DDBJ databases">
        <title>Sinirhodobacter sp. WL0062 is a bacterium isolated from seawater.</title>
        <authorList>
            <person name="Wang L."/>
            <person name="He W."/>
            <person name="Zhang D.-F."/>
        </authorList>
    </citation>
    <scope>NUCLEOTIDE SEQUENCE [LARGE SCALE GENOMIC DNA]</scope>
    <source>
        <strain evidence="1 2">WL0062</strain>
    </source>
</reference>
<comment type="caution">
    <text evidence="1">The sequence shown here is derived from an EMBL/GenBank/DDBJ whole genome shotgun (WGS) entry which is preliminary data.</text>
</comment>
<dbReference type="EMBL" id="JAJUOS010000006">
    <property type="protein sequence ID" value="MCE5973681.1"/>
    <property type="molecule type" value="Genomic_DNA"/>
</dbReference>
<keyword evidence="2" id="KW-1185">Reference proteome</keyword>
<dbReference type="Gene3D" id="3.30.530.20">
    <property type="match status" value="1"/>
</dbReference>